<accession>A0A9E7CYN8</accession>
<dbReference type="KEGG" id="aaco:K1I37_13690"/>
<proteinExistence type="predicted"/>
<dbReference type="EMBL" id="CP080467">
    <property type="protein sequence ID" value="UNO47737.1"/>
    <property type="molecule type" value="Genomic_DNA"/>
</dbReference>
<protein>
    <submittedName>
        <fullName evidence="1">ABC transporter permease</fullName>
    </submittedName>
</protein>
<dbReference type="RefSeq" id="WP_021297767.1">
    <property type="nucleotide sequence ID" value="NZ_AURB01000159.1"/>
</dbReference>
<name>T0CVA5_ALIAG</name>
<evidence type="ECO:0000313" key="2">
    <source>
        <dbReference type="Proteomes" id="UP000829401"/>
    </source>
</evidence>
<dbReference type="PANTHER" id="PTHR37305">
    <property type="entry name" value="INTEGRAL MEMBRANE PROTEIN-RELATED"/>
    <property type="match status" value="1"/>
</dbReference>
<keyword evidence="2" id="KW-1185">Reference proteome</keyword>
<sequence length="261" mass="28534">MWGLILNENAKIYRRSRTWIFVGIVMLALLALCMLVRKSIPPSAHVWGLMNTSSGLITLITIFAAVVGGDIVASEFSTGTAKLLLTRPVSRLQILWSKYIAVLLFALGFVALLFVASWILGGLVLGFDGATMPYQYVGSNQEPAQIPYASEVLRSYAFPLVPLVMTLTVSFMISTLFRSSSLAIAVSILLLFAGTVVVTALSRYTWDKYILFANTNLSQYFVGGPSLKGMSLGFSVVVLIVYFVVFHLVAAIAFRKRDVAV</sequence>
<dbReference type="eggNOG" id="COG1277">
    <property type="taxonomic scope" value="Bacteria"/>
</dbReference>
<gene>
    <name evidence="1" type="ORF">K1I37_13690</name>
</gene>
<evidence type="ECO:0000313" key="1">
    <source>
        <dbReference type="EMBL" id="UNO47737.1"/>
    </source>
</evidence>
<organism evidence="1 2">
    <name type="scientific">Alicyclobacillus acidoterrestris (strain ATCC 49025 / DSM 3922 / CIP 106132 / NCIMB 13137 / GD3B)</name>
    <dbReference type="NCBI Taxonomy" id="1356854"/>
    <lineage>
        <taxon>Bacteria</taxon>
        <taxon>Bacillati</taxon>
        <taxon>Bacillota</taxon>
        <taxon>Bacilli</taxon>
        <taxon>Bacillales</taxon>
        <taxon>Alicyclobacillaceae</taxon>
        <taxon>Alicyclobacillus</taxon>
    </lineage>
</organism>
<dbReference type="Proteomes" id="UP000829401">
    <property type="component" value="Chromosome"/>
</dbReference>
<dbReference type="AlphaFoldDB" id="T0CVA5"/>
<dbReference type="PANTHER" id="PTHR37305:SF1">
    <property type="entry name" value="MEMBRANE PROTEIN"/>
    <property type="match status" value="1"/>
</dbReference>
<reference evidence="2" key="1">
    <citation type="journal article" date="2022" name="G3 (Bethesda)">
        <title>Unveiling the complete genome sequence of Alicyclobacillus acidoterrestris DSM 3922T, a taint-producing strain.</title>
        <authorList>
            <person name="Leonardo I.C."/>
            <person name="Barreto Crespo M.T."/>
            <person name="Gaspar F.B."/>
        </authorList>
    </citation>
    <scope>NUCLEOTIDE SEQUENCE [LARGE SCALE GENOMIC DNA]</scope>
    <source>
        <strain evidence="2">DSM 3922</strain>
    </source>
</reference>
<dbReference type="OrthoDB" id="8613028at2"/>
<dbReference type="Pfam" id="PF12730">
    <property type="entry name" value="ABC2_membrane_4"/>
    <property type="match status" value="1"/>
</dbReference>
<dbReference type="STRING" id="1356854.N007_13570"/>
<accession>T0CVA5</accession>